<feature type="transmembrane region" description="Helical" evidence="8">
    <location>
        <begin position="32"/>
        <end position="52"/>
    </location>
</feature>
<comment type="caution">
    <text evidence="10">The sequence shown here is derived from an EMBL/GenBank/DDBJ whole genome shotgun (WGS) entry which is preliminary data.</text>
</comment>
<keyword evidence="7 8" id="KW-0472">Membrane</keyword>
<accession>A0A199W5J9</accession>
<feature type="transmembrane region" description="Helical" evidence="8">
    <location>
        <begin position="80"/>
        <end position="107"/>
    </location>
</feature>
<feature type="transmembrane region" description="Helical" evidence="8">
    <location>
        <begin position="172"/>
        <end position="193"/>
    </location>
</feature>
<evidence type="ECO:0000256" key="3">
    <source>
        <dbReference type="ARBA" id="ARBA00011489"/>
    </source>
</evidence>
<feature type="domain" description="Casparian strip membrane protein" evidence="9">
    <location>
        <begin position="29"/>
        <end position="179"/>
    </location>
</feature>
<keyword evidence="5 8" id="KW-0812">Transmembrane</keyword>
<comment type="similarity">
    <text evidence="2 8">Belongs to the Casparian strip membrane proteins (CASP) family.</text>
</comment>
<dbReference type="InterPro" id="IPR006459">
    <property type="entry name" value="CASP/CASPL"/>
</dbReference>
<dbReference type="PANTHER" id="PTHR36488:SF8">
    <property type="entry name" value="CASP-LIKE PROTEIN 1U1"/>
    <property type="match status" value="1"/>
</dbReference>
<evidence type="ECO:0000259" key="9">
    <source>
        <dbReference type="Pfam" id="PF04535"/>
    </source>
</evidence>
<comment type="subunit">
    <text evidence="3 8">Homodimer and heterodimers.</text>
</comment>
<evidence type="ECO:0000313" key="11">
    <source>
        <dbReference type="Proteomes" id="UP000092600"/>
    </source>
</evidence>
<evidence type="ECO:0000256" key="7">
    <source>
        <dbReference type="ARBA" id="ARBA00023136"/>
    </source>
</evidence>
<proteinExistence type="inferred from homology"/>
<evidence type="ECO:0000256" key="2">
    <source>
        <dbReference type="ARBA" id="ARBA00007651"/>
    </source>
</evidence>
<dbReference type="GO" id="GO:0005886">
    <property type="term" value="C:plasma membrane"/>
    <property type="evidence" value="ECO:0007669"/>
    <property type="project" value="UniProtKB-SubCell"/>
</dbReference>
<dbReference type="InterPro" id="IPR044173">
    <property type="entry name" value="CASPL"/>
</dbReference>
<dbReference type="STRING" id="4615.A0A199W5J9"/>
<dbReference type="AlphaFoldDB" id="A0A199W5J9"/>
<keyword evidence="4 8" id="KW-1003">Cell membrane</keyword>
<evidence type="ECO:0000256" key="8">
    <source>
        <dbReference type="RuleBase" id="RU361233"/>
    </source>
</evidence>
<dbReference type="InterPro" id="IPR006702">
    <property type="entry name" value="CASP_dom"/>
</dbReference>
<comment type="subcellular location">
    <subcellularLocation>
        <location evidence="1 8">Cell membrane</location>
        <topology evidence="1 8">Multi-pass membrane protein</topology>
    </subcellularLocation>
</comment>
<name>A0A199W5J9_ANACO</name>
<reference evidence="10 11" key="1">
    <citation type="journal article" date="2016" name="DNA Res.">
        <title>The draft genome of MD-2 pineapple using hybrid error correction of long reads.</title>
        <authorList>
            <person name="Redwan R.M."/>
            <person name="Saidin A."/>
            <person name="Kumar S.V."/>
        </authorList>
    </citation>
    <scope>NUCLEOTIDE SEQUENCE [LARGE SCALE GENOMIC DNA]</scope>
    <source>
        <strain evidence="11">cv. MD2</strain>
        <tissue evidence="10">Leaf</tissue>
    </source>
</reference>
<dbReference type="Proteomes" id="UP000092600">
    <property type="component" value="Unassembled WGS sequence"/>
</dbReference>
<feature type="transmembrane region" description="Helical" evidence="8">
    <location>
        <begin position="119"/>
        <end position="145"/>
    </location>
</feature>
<evidence type="ECO:0000256" key="4">
    <source>
        <dbReference type="ARBA" id="ARBA00022475"/>
    </source>
</evidence>
<dbReference type="Pfam" id="PF04535">
    <property type="entry name" value="CASP_dom"/>
    <property type="match status" value="1"/>
</dbReference>
<organism evidence="10 11">
    <name type="scientific">Ananas comosus</name>
    <name type="common">Pineapple</name>
    <name type="synonym">Ananas ananas</name>
    <dbReference type="NCBI Taxonomy" id="4615"/>
    <lineage>
        <taxon>Eukaryota</taxon>
        <taxon>Viridiplantae</taxon>
        <taxon>Streptophyta</taxon>
        <taxon>Embryophyta</taxon>
        <taxon>Tracheophyta</taxon>
        <taxon>Spermatophyta</taxon>
        <taxon>Magnoliopsida</taxon>
        <taxon>Liliopsida</taxon>
        <taxon>Poales</taxon>
        <taxon>Bromeliaceae</taxon>
        <taxon>Bromelioideae</taxon>
        <taxon>Ananas</taxon>
    </lineage>
</organism>
<evidence type="ECO:0000256" key="1">
    <source>
        <dbReference type="ARBA" id="ARBA00004651"/>
    </source>
</evidence>
<evidence type="ECO:0000256" key="6">
    <source>
        <dbReference type="ARBA" id="ARBA00022989"/>
    </source>
</evidence>
<dbReference type="NCBIfam" id="TIGR01569">
    <property type="entry name" value="A_tha_TIGR01569"/>
    <property type="match status" value="1"/>
</dbReference>
<sequence length="197" mass="20807">MNTTTNYDKTAPESGGGAAPSTLPPNFFRLDLILRLFVFASTVSALVVLVTSKDTKTIATGFPPPFASVTRDAKFNYSPAFIYLLVALAVAIVYSIITIISSCSLASRPAPSTKILSNLIVFDSLMAGILASATGSAGSVAYLGLRGNSHTNWNKVCNVFGKFCKHIGSSTAVTLAATIGLILLVVLSSYSLYRRSR</sequence>
<dbReference type="EMBL" id="LSRQ01000209">
    <property type="protein sequence ID" value="OAY84589.1"/>
    <property type="molecule type" value="Genomic_DNA"/>
</dbReference>
<evidence type="ECO:0000313" key="10">
    <source>
        <dbReference type="EMBL" id="OAY84589.1"/>
    </source>
</evidence>
<protein>
    <recommendedName>
        <fullName evidence="8">CASP-like protein</fullName>
    </recommendedName>
</protein>
<feature type="non-terminal residue" evidence="10">
    <location>
        <position position="197"/>
    </location>
</feature>
<evidence type="ECO:0000256" key="5">
    <source>
        <dbReference type="ARBA" id="ARBA00022692"/>
    </source>
</evidence>
<dbReference type="PANTHER" id="PTHR36488">
    <property type="entry name" value="CASP-LIKE PROTEIN 1U1"/>
    <property type="match status" value="1"/>
</dbReference>
<keyword evidence="6 8" id="KW-1133">Transmembrane helix</keyword>
<gene>
    <name evidence="10" type="ORF">ACMD2_20552</name>
</gene>